<dbReference type="InterPro" id="IPR006311">
    <property type="entry name" value="TAT_signal"/>
</dbReference>
<keyword evidence="1" id="KW-0732">Signal</keyword>
<dbReference type="RefSeq" id="WP_184918236.1">
    <property type="nucleotide sequence ID" value="NZ_JACHMO010000001.1"/>
</dbReference>
<dbReference type="InterPro" id="IPR007325">
    <property type="entry name" value="KFase/CYL"/>
</dbReference>
<name>A0A7W9HGL8_9PSEU</name>
<dbReference type="GO" id="GO:0004061">
    <property type="term" value="F:arylformamidase activity"/>
    <property type="evidence" value="ECO:0007669"/>
    <property type="project" value="InterPro"/>
</dbReference>
<feature type="signal peptide" evidence="1">
    <location>
        <begin position="1"/>
        <end position="40"/>
    </location>
</feature>
<comment type="caution">
    <text evidence="2">The sequence shown here is derived from an EMBL/GenBank/DDBJ whole genome shotgun (WGS) entry which is preliminary data.</text>
</comment>
<dbReference type="PANTHER" id="PTHR34861:SF10">
    <property type="entry name" value="CYCLASE"/>
    <property type="match status" value="1"/>
</dbReference>
<dbReference type="Pfam" id="PF04199">
    <property type="entry name" value="Cyclase"/>
    <property type="match status" value="1"/>
</dbReference>
<dbReference type="SUPFAM" id="SSF102198">
    <property type="entry name" value="Putative cyclase"/>
    <property type="match status" value="1"/>
</dbReference>
<dbReference type="PROSITE" id="PS51318">
    <property type="entry name" value="TAT"/>
    <property type="match status" value="1"/>
</dbReference>
<proteinExistence type="predicted"/>
<dbReference type="Proteomes" id="UP000552097">
    <property type="component" value="Unassembled WGS sequence"/>
</dbReference>
<evidence type="ECO:0000313" key="3">
    <source>
        <dbReference type="Proteomes" id="UP000552097"/>
    </source>
</evidence>
<dbReference type="Gene3D" id="3.50.30.50">
    <property type="entry name" value="Putative cyclase"/>
    <property type="match status" value="1"/>
</dbReference>
<keyword evidence="3" id="KW-1185">Reference proteome</keyword>
<dbReference type="GO" id="GO:0019441">
    <property type="term" value="P:L-tryptophan catabolic process to kynurenine"/>
    <property type="evidence" value="ECO:0007669"/>
    <property type="project" value="InterPro"/>
</dbReference>
<dbReference type="InterPro" id="IPR037175">
    <property type="entry name" value="KFase_sf"/>
</dbReference>
<reference evidence="2 3" key="1">
    <citation type="submission" date="2020-08" db="EMBL/GenBank/DDBJ databases">
        <title>Sequencing the genomes of 1000 actinobacteria strains.</title>
        <authorList>
            <person name="Klenk H.-P."/>
        </authorList>
    </citation>
    <scope>NUCLEOTIDE SEQUENCE [LARGE SCALE GENOMIC DNA]</scope>
    <source>
        <strain evidence="2 3">DSM 45486</strain>
    </source>
</reference>
<dbReference type="EMBL" id="JACHMO010000001">
    <property type="protein sequence ID" value="MBB5801874.1"/>
    <property type="molecule type" value="Genomic_DNA"/>
</dbReference>
<protein>
    <submittedName>
        <fullName evidence="2">Kynurenine formamidase</fullName>
    </submittedName>
</protein>
<accession>A0A7W9HGL8</accession>
<feature type="chain" id="PRO_5030609047" evidence="1">
    <location>
        <begin position="41"/>
        <end position="406"/>
    </location>
</feature>
<evidence type="ECO:0000313" key="2">
    <source>
        <dbReference type="EMBL" id="MBB5801874.1"/>
    </source>
</evidence>
<dbReference type="PANTHER" id="PTHR34861">
    <property type="match status" value="1"/>
</dbReference>
<organism evidence="2 3">
    <name type="scientific">Saccharothrix ecbatanensis</name>
    <dbReference type="NCBI Taxonomy" id="1105145"/>
    <lineage>
        <taxon>Bacteria</taxon>
        <taxon>Bacillati</taxon>
        <taxon>Actinomycetota</taxon>
        <taxon>Actinomycetes</taxon>
        <taxon>Pseudonocardiales</taxon>
        <taxon>Pseudonocardiaceae</taxon>
        <taxon>Saccharothrix</taxon>
    </lineage>
</organism>
<gene>
    <name evidence="2" type="ORF">F4560_001642</name>
</gene>
<sequence length="406" mass="44513">MNPDLLSNYFAKHHVGRRQVLLMAGAAGAAALAGTTPASADTLDDTLFDYSDPANLSDWAPGRYGPDDQRGALNEVTPAKTASALALLRPHRDVKTYNLGELMWNGFPAVRMEPRRTYQQRLTVWGYTPPPGFQAEGGILIGVDPLGVNRVSVHEERFEAESSATHPKPLATTYQIGSQLDNLNHIGAAEYFYNGFRGPDIARGHGTTRLGSENMGPIVTRGVLLDVLGVKLARNRTEDLADPARNGKPLLRENYRITVEDIRDAMDFGGIRGLEPGDVVLFHTGWNQLLARRDPADIARWEGAKGMPGIYLREARWLARFRPAVIGGDTWALEVFGNPVNDDGAVTPVHQELLMRHGIRISESYVVSELAADRVYEFVFLVTPQYAEGATAGNTPPAALGQPRRR</sequence>
<dbReference type="AlphaFoldDB" id="A0A7W9HGL8"/>
<evidence type="ECO:0000256" key="1">
    <source>
        <dbReference type="SAM" id="SignalP"/>
    </source>
</evidence>